<dbReference type="PANTHER" id="PTHR46211">
    <property type="entry name" value="GLYCEROPHOSPHORYL DIESTER PHOSPHODIESTERASE"/>
    <property type="match status" value="1"/>
</dbReference>
<sequence length="258" mass="27095">MTTTVPWPYPRLIAHRGGGKAAPENTLAALAVGRRAGFLGVEVDAMLSRDRTPYLLHDPDLERTTNGQGTLATTGDGEVARLDGGAWFSPQFAGEPVPTLVQALDRCRSLGLWINVEIKPAPGWEEETGEVVAATLGDWLAHQPKGPIPPPLLSSFSPLALEAARRVAPACARAWLVGQVPEDWADRARALGVVALHCQGESLGPDQARAIKAAGLGLACYTVNGGEQARALLAQGVDALITDNLALGQELGLLPQAS</sequence>
<organism evidence="2 3">
    <name type="scientific">Azospira inquinata</name>
    <dbReference type="NCBI Taxonomy" id="2785627"/>
    <lineage>
        <taxon>Bacteria</taxon>
        <taxon>Pseudomonadati</taxon>
        <taxon>Pseudomonadota</taxon>
        <taxon>Betaproteobacteria</taxon>
        <taxon>Rhodocyclales</taxon>
        <taxon>Rhodocyclaceae</taxon>
        <taxon>Azospira</taxon>
    </lineage>
</organism>
<dbReference type="Proteomes" id="UP000683428">
    <property type="component" value="Chromosome"/>
</dbReference>
<dbReference type="RefSeq" id="WP_216126593.1">
    <property type="nucleotide sequence ID" value="NZ_CP064782.1"/>
</dbReference>
<dbReference type="GO" id="GO:0008889">
    <property type="term" value="F:glycerophosphodiester phosphodiesterase activity"/>
    <property type="evidence" value="ECO:0007669"/>
    <property type="project" value="UniProtKB-EC"/>
</dbReference>
<dbReference type="InterPro" id="IPR030395">
    <property type="entry name" value="GP_PDE_dom"/>
</dbReference>
<feature type="domain" description="GP-PDE" evidence="1">
    <location>
        <begin position="10"/>
        <end position="252"/>
    </location>
</feature>
<evidence type="ECO:0000313" key="2">
    <source>
        <dbReference type="EMBL" id="QWT49557.1"/>
    </source>
</evidence>
<dbReference type="Pfam" id="PF03009">
    <property type="entry name" value="GDPD"/>
    <property type="match status" value="1"/>
</dbReference>
<evidence type="ECO:0000313" key="3">
    <source>
        <dbReference type="Proteomes" id="UP000683428"/>
    </source>
</evidence>
<accession>A0A975SNG6</accession>
<dbReference type="PANTHER" id="PTHR46211:SF1">
    <property type="entry name" value="GLYCEROPHOSPHODIESTER PHOSPHODIESTERASE, CYTOPLASMIC"/>
    <property type="match status" value="1"/>
</dbReference>
<proteinExistence type="predicted"/>
<evidence type="ECO:0000259" key="1">
    <source>
        <dbReference type="PROSITE" id="PS51704"/>
    </source>
</evidence>
<reference evidence="2" key="1">
    <citation type="submission" date="2020-11" db="EMBL/GenBank/DDBJ databases">
        <title>Azospira inquinata sp. nov.</title>
        <authorList>
            <person name="Moe W.M."/>
            <person name="Mikes M.C."/>
        </authorList>
    </citation>
    <scope>NUCLEOTIDE SEQUENCE</scope>
    <source>
        <strain evidence="2">Azo-3</strain>
    </source>
</reference>
<dbReference type="GO" id="GO:0006629">
    <property type="term" value="P:lipid metabolic process"/>
    <property type="evidence" value="ECO:0007669"/>
    <property type="project" value="InterPro"/>
</dbReference>
<gene>
    <name evidence="2" type="primary">ugpQ</name>
    <name evidence="2" type="ORF">Azoinq_02790</name>
</gene>
<keyword evidence="3" id="KW-1185">Reference proteome</keyword>
<dbReference type="EC" id="3.1.4.46" evidence="2"/>
<dbReference type="KEGG" id="aiq:Azoinq_02790"/>
<dbReference type="EMBL" id="CP064782">
    <property type="protein sequence ID" value="QWT49557.1"/>
    <property type="molecule type" value="Genomic_DNA"/>
</dbReference>
<dbReference type="PROSITE" id="PS51704">
    <property type="entry name" value="GP_PDE"/>
    <property type="match status" value="1"/>
</dbReference>
<name>A0A975SNG6_9RHOO</name>
<dbReference type="AlphaFoldDB" id="A0A975SNG6"/>
<keyword evidence="2" id="KW-0378">Hydrolase</keyword>
<dbReference type="NCBIfam" id="NF006989">
    <property type="entry name" value="PRK09454.1"/>
    <property type="match status" value="1"/>
</dbReference>
<protein>
    <submittedName>
        <fullName evidence="2">Glycerophosphodiester phosphodiesterase</fullName>
        <ecNumber evidence="2">3.1.4.46</ecNumber>
    </submittedName>
</protein>